<dbReference type="AlphaFoldDB" id="S7TG05"/>
<dbReference type="RefSeq" id="WP_020885772.1">
    <property type="nucleotide sequence ID" value="NZ_ATHI01000003.1"/>
</dbReference>
<dbReference type="SUPFAM" id="SSF51735">
    <property type="entry name" value="NAD(P)-binding Rossmann-fold domains"/>
    <property type="match status" value="1"/>
</dbReference>
<dbReference type="InterPro" id="IPR036291">
    <property type="entry name" value="NAD(P)-bd_dom_sf"/>
</dbReference>
<evidence type="ECO:0000313" key="3">
    <source>
        <dbReference type="EMBL" id="EPR35545.1"/>
    </source>
</evidence>
<proteinExistence type="inferred from homology"/>
<gene>
    <name evidence="3" type="ORF">dsat_1886</name>
</gene>
<dbReference type="CDD" id="cd05237">
    <property type="entry name" value="UDP_invert_4-6DH_SDR_e"/>
    <property type="match status" value="1"/>
</dbReference>
<dbReference type="Pfam" id="PF02719">
    <property type="entry name" value="Polysacc_synt_2"/>
    <property type="match status" value="1"/>
</dbReference>
<dbReference type="OrthoDB" id="9769113at2"/>
<evidence type="ECO:0000313" key="4">
    <source>
        <dbReference type="Proteomes" id="UP000014975"/>
    </source>
</evidence>
<dbReference type="Gene3D" id="3.40.50.720">
    <property type="entry name" value="NAD(P)-binding Rossmann-like Domain"/>
    <property type="match status" value="1"/>
</dbReference>
<keyword evidence="4" id="KW-1185">Reference proteome</keyword>
<dbReference type="PANTHER" id="PTHR43318:SF2">
    <property type="entry name" value="UDP-N-ACETYLGLUCOSAMINE 4,6-DEHYDRATASE (INVERTING)"/>
    <property type="match status" value="1"/>
</dbReference>
<evidence type="ECO:0000259" key="2">
    <source>
        <dbReference type="Pfam" id="PF02719"/>
    </source>
</evidence>
<organism evidence="3 4">
    <name type="scientific">Alkalidesulfovibrio alkalitolerans DSM 16529</name>
    <dbReference type="NCBI Taxonomy" id="1121439"/>
    <lineage>
        <taxon>Bacteria</taxon>
        <taxon>Pseudomonadati</taxon>
        <taxon>Thermodesulfobacteriota</taxon>
        <taxon>Desulfovibrionia</taxon>
        <taxon>Desulfovibrionales</taxon>
        <taxon>Desulfovibrionaceae</taxon>
        <taxon>Alkalidesulfovibrio</taxon>
    </lineage>
</organism>
<name>S7TG05_9BACT</name>
<dbReference type="Proteomes" id="UP000014975">
    <property type="component" value="Unassembled WGS sequence"/>
</dbReference>
<dbReference type="eggNOG" id="COG1086">
    <property type="taxonomic scope" value="Bacteria"/>
</dbReference>
<comment type="caution">
    <text evidence="3">The sequence shown here is derived from an EMBL/GenBank/DDBJ whole genome shotgun (WGS) entry which is preliminary data.</text>
</comment>
<dbReference type="STRING" id="1121439.dsat_1886"/>
<dbReference type="EMBL" id="ATHI01000003">
    <property type="protein sequence ID" value="EPR35545.1"/>
    <property type="molecule type" value="Genomic_DNA"/>
</dbReference>
<comment type="similarity">
    <text evidence="1">Belongs to the polysaccharide synthase family.</text>
</comment>
<dbReference type="InterPro" id="IPR051203">
    <property type="entry name" value="Polysaccharide_Synthase-Rel"/>
</dbReference>
<dbReference type="PANTHER" id="PTHR43318">
    <property type="entry name" value="UDP-N-ACETYLGLUCOSAMINE 4,6-DEHYDRATASE"/>
    <property type="match status" value="1"/>
</dbReference>
<dbReference type="PATRIC" id="fig|1121439.3.peg.273"/>
<sequence length="360" mass="40203">MNASFFQDKRIAVTGACGTVGSELVRQMLEVYRPAELVCLDNNESELFFMEQQFSMHQQASFFLADVRDADKMAKVFRDIDIVFNLAAYKHVVLCERSPLEAVQTNINGVRNVIDAAQRCNVGRVIFTSSDKAVNPTNVMGTSKLMGERLMTAANSTMRAGHNTIFTSTRFGNVLGSRGSVIPIFQKQIEKGGPVTLTDDRMTRFIMSIEEAVRLVIDSAIIACGGEVFVTKMPVIRIKDLAQAMISVLAPTFGYDPADIQIAMIGAKPGEKLYEELMSDEEVGRTVELDKYFAVLPAFRSMYRQINYSYENLISDKVDKTYHSANEEPLSVDALVTFLRSNGLLRKGTFPGHPDQRYWP</sequence>
<accession>S7TG05</accession>
<protein>
    <submittedName>
        <fullName evidence="3">Polysaccharide biosynthesis protein CapD</fullName>
    </submittedName>
</protein>
<dbReference type="InterPro" id="IPR003869">
    <property type="entry name" value="Polysac_CapD-like"/>
</dbReference>
<evidence type="ECO:0000256" key="1">
    <source>
        <dbReference type="ARBA" id="ARBA00007430"/>
    </source>
</evidence>
<feature type="domain" description="Polysaccharide biosynthesis protein CapD-like" evidence="2">
    <location>
        <begin position="11"/>
        <end position="295"/>
    </location>
</feature>
<reference evidence="3 4" key="1">
    <citation type="journal article" date="2013" name="Genome Announc.">
        <title>Draft genome sequences for three mercury-methylating, sulfate-reducing bacteria.</title>
        <authorList>
            <person name="Brown S.D."/>
            <person name="Hurt R.A.Jr."/>
            <person name="Gilmour C.C."/>
            <person name="Elias D.A."/>
        </authorList>
    </citation>
    <scope>NUCLEOTIDE SEQUENCE [LARGE SCALE GENOMIC DNA]</scope>
    <source>
        <strain evidence="3 4">DSM 16529</strain>
    </source>
</reference>